<keyword evidence="1" id="KW-0732">Signal</keyword>
<dbReference type="EMBL" id="JAGKQQ010000001">
    <property type="protein sequence ID" value="MBP3954235.1"/>
    <property type="molecule type" value="Genomic_DNA"/>
</dbReference>
<sequence length="309" mass="32859">MRHLMTAVVAALALAVSTSSAFALRIAAPPPPAQMALTAPVVVTGKITAIEKDTVDGTSPYAGANDKVAYKVAVVKIDSALVGANNLTHIKIGFIPPAKADPNVKPPVGGGRPGIGRPVFQAPELKEGQQMAFFLTKHPTADFYVMPGMYHPVDITTDAGKKALEEVKKATAVLADPMKGLKSDKANVRTETAMIMVTKYRAYPLTGGDVNEVAIPAEESKLILKGIAEGDWTNKPRPGAAFTPNALNAFYQLGLTDKDGWTEPMFPQQQPGQPPIDFGAITKDAFVKWLAGAGKDYQIKKVVPKTTEK</sequence>
<feature type="chain" id="PRO_5047057471" evidence="1">
    <location>
        <begin position="24"/>
        <end position="309"/>
    </location>
</feature>
<dbReference type="Proteomes" id="UP000676565">
    <property type="component" value="Unassembled WGS sequence"/>
</dbReference>
<accession>A0ABS5BKJ3</accession>
<reference evidence="2 3" key="1">
    <citation type="submission" date="2021-04" db="EMBL/GenBank/DDBJ databases">
        <authorList>
            <person name="Ivanova A."/>
        </authorList>
    </citation>
    <scope>NUCLEOTIDE SEQUENCE [LARGE SCALE GENOMIC DNA]</scope>
    <source>
        <strain evidence="2 3">G18</strain>
    </source>
</reference>
<gene>
    <name evidence="2" type="ORF">J8F10_02860</name>
</gene>
<feature type="signal peptide" evidence="1">
    <location>
        <begin position="1"/>
        <end position="23"/>
    </location>
</feature>
<evidence type="ECO:0000313" key="3">
    <source>
        <dbReference type="Proteomes" id="UP000676565"/>
    </source>
</evidence>
<organism evidence="2 3">
    <name type="scientific">Gemmata palustris</name>
    <dbReference type="NCBI Taxonomy" id="2822762"/>
    <lineage>
        <taxon>Bacteria</taxon>
        <taxon>Pseudomonadati</taxon>
        <taxon>Planctomycetota</taxon>
        <taxon>Planctomycetia</taxon>
        <taxon>Gemmatales</taxon>
        <taxon>Gemmataceae</taxon>
        <taxon>Gemmata</taxon>
    </lineage>
</organism>
<comment type="caution">
    <text evidence="2">The sequence shown here is derived from an EMBL/GenBank/DDBJ whole genome shotgun (WGS) entry which is preliminary data.</text>
</comment>
<proteinExistence type="predicted"/>
<keyword evidence="3" id="KW-1185">Reference proteome</keyword>
<evidence type="ECO:0000256" key="1">
    <source>
        <dbReference type="SAM" id="SignalP"/>
    </source>
</evidence>
<name>A0ABS5BKJ3_9BACT</name>
<dbReference type="RefSeq" id="WP_210652376.1">
    <property type="nucleotide sequence ID" value="NZ_JAGKQQ010000001.1"/>
</dbReference>
<evidence type="ECO:0000313" key="2">
    <source>
        <dbReference type="EMBL" id="MBP3954235.1"/>
    </source>
</evidence>
<protein>
    <submittedName>
        <fullName evidence="2">Uncharacterized protein</fullName>
    </submittedName>
</protein>